<dbReference type="InterPro" id="IPR046358">
    <property type="entry name" value="Flagellin_C"/>
</dbReference>
<gene>
    <name evidence="6" type="ORF">HFA01_28450</name>
</gene>
<evidence type="ECO:0000256" key="1">
    <source>
        <dbReference type="ARBA" id="ARBA00005709"/>
    </source>
</evidence>
<dbReference type="PANTHER" id="PTHR42792:SF2">
    <property type="entry name" value="FLAGELLIN"/>
    <property type="match status" value="1"/>
</dbReference>
<dbReference type="InterPro" id="IPR042187">
    <property type="entry name" value="Flagellin_C_sub2"/>
</dbReference>
<organism evidence="6 7">
    <name type="scientific">Halobacillus faecis</name>
    <dbReference type="NCBI Taxonomy" id="360184"/>
    <lineage>
        <taxon>Bacteria</taxon>
        <taxon>Bacillati</taxon>
        <taxon>Bacillota</taxon>
        <taxon>Bacilli</taxon>
        <taxon>Bacillales</taxon>
        <taxon>Bacillaceae</taxon>
        <taxon>Halobacillus</taxon>
    </lineage>
</organism>
<keyword evidence="3 4" id="KW-0975">Bacterial flagellum</keyword>
<dbReference type="GO" id="GO:0005576">
    <property type="term" value="C:extracellular region"/>
    <property type="evidence" value="ECO:0007669"/>
    <property type="project" value="UniProtKB-SubCell"/>
</dbReference>
<dbReference type="InterPro" id="IPR001492">
    <property type="entry name" value="Flagellin"/>
</dbReference>
<keyword evidence="7" id="KW-1185">Reference proteome</keyword>
<dbReference type="SUPFAM" id="SSF64518">
    <property type="entry name" value="Phase 1 flagellin"/>
    <property type="match status" value="1"/>
</dbReference>
<proteinExistence type="inferred from homology"/>
<dbReference type="SMART" id="SM00327">
    <property type="entry name" value="VWA"/>
    <property type="match status" value="1"/>
</dbReference>
<sequence>MRVAHNIASLNSLNKLNERNKAVDSSMEKLTSGLRINNASDDAAGLGISEKMRAQIRGLEQSQRNIQDGISLLQTAEGALGEIINPNLQRMRELSIQAANDTLTVHDREVIQREMDEVLHSINNIANNTEFNTTKVLRPPLVEKPPTITSGKADIVFIVDVSGSMGTTIDNVRDNIDDFVNKLDDNDLDYNLGLVGYSDVNDGEPLLKWDFTESGSNFKDNLVQLRSDMMGGGDYFESGLEGISDPTKGGLSFPFRDSSSKQFVLVTDAPVHDDADGDGGDGLSSYDIDSVANELFEKDIKLTVVGTTSGEAEDQLRRLSDSTGGSYFNIRGEFSEQLSTYADTVVEDAEVIEEDEVLPIHLQVGANTEDIFTINLFDARTENLGLSDVKVDPFEEAMKALQKVDSALELASGHRSKFGAYQNALEHTGKNVSNALIQLTDAESQIRDANMAKEIMNQLKHSIMSQASQAMLAQANSKPQAVLQLLK</sequence>
<dbReference type="GO" id="GO:0009288">
    <property type="term" value="C:bacterial-type flagellum"/>
    <property type="evidence" value="ECO:0007669"/>
    <property type="project" value="UniProtKB-SubCell"/>
</dbReference>
<evidence type="ECO:0000256" key="4">
    <source>
        <dbReference type="RuleBase" id="RU362073"/>
    </source>
</evidence>
<dbReference type="GO" id="GO:0005198">
    <property type="term" value="F:structural molecule activity"/>
    <property type="evidence" value="ECO:0007669"/>
    <property type="project" value="UniProtKB-UniRule"/>
</dbReference>
<keyword evidence="4" id="KW-0964">Secreted</keyword>
<dbReference type="PROSITE" id="PS50234">
    <property type="entry name" value="VWFA"/>
    <property type="match status" value="1"/>
</dbReference>
<name>A0A511WWA1_9BACI</name>
<dbReference type="Gene3D" id="6.10.10.10">
    <property type="entry name" value="Flagellar export chaperone, C-terminal domain"/>
    <property type="match status" value="1"/>
</dbReference>
<dbReference type="Pfam" id="PF00092">
    <property type="entry name" value="VWA"/>
    <property type="match status" value="1"/>
</dbReference>
<dbReference type="Proteomes" id="UP000321886">
    <property type="component" value="Unassembled WGS sequence"/>
</dbReference>
<dbReference type="InterPro" id="IPR002035">
    <property type="entry name" value="VWF_A"/>
</dbReference>
<feature type="domain" description="VWFA" evidence="5">
    <location>
        <begin position="154"/>
        <end position="345"/>
    </location>
</feature>
<dbReference type="Gene3D" id="1.20.1330.10">
    <property type="entry name" value="f41 fragment of flagellin, N-terminal domain"/>
    <property type="match status" value="1"/>
</dbReference>
<dbReference type="OrthoDB" id="9796789at2"/>
<protein>
    <recommendedName>
        <fullName evidence="2 4">Flagellin</fullName>
    </recommendedName>
</protein>
<dbReference type="InterPro" id="IPR001029">
    <property type="entry name" value="Flagellin_N"/>
</dbReference>
<reference evidence="6 7" key="1">
    <citation type="submission" date="2019-07" db="EMBL/GenBank/DDBJ databases">
        <title>Whole genome shotgun sequence of Halobacillus faecis NBRC 103569.</title>
        <authorList>
            <person name="Hosoyama A."/>
            <person name="Uohara A."/>
            <person name="Ohji S."/>
            <person name="Ichikawa N."/>
        </authorList>
    </citation>
    <scope>NUCLEOTIDE SEQUENCE [LARGE SCALE GENOMIC DNA]</scope>
    <source>
        <strain evidence="6 7">NBRC 103569</strain>
    </source>
</reference>
<dbReference type="Pfam" id="PF00669">
    <property type="entry name" value="Flagellin_N"/>
    <property type="match status" value="1"/>
</dbReference>
<dbReference type="InterPro" id="IPR036465">
    <property type="entry name" value="vWFA_dom_sf"/>
</dbReference>
<dbReference type="AlphaFoldDB" id="A0A511WWA1"/>
<dbReference type="Pfam" id="PF00700">
    <property type="entry name" value="Flagellin_C"/>
    <property type="match status" value="1"/>
</dbReference>
<dbReference type="Gene3D" id="3.40.50.410">
    <property type="entry name" value="von Willebrand factor, type A domain"/>
    <property type="match status" value="1"/>
</dbReference>
<comment type="caution">
    <text evidence="6">The sequence shown here is derived from an EMBL/GenBank/DDBJ whole genome shotgun (WGS) entry which is preliminary data.</text>
</comment>
<evidence type="ECO:0000259" key="5">
    <source>
        <dbReference type="PROSITE" id="PS50234"/>
    </source>
</evidence>
<dbReference type="CDD" id="cd00198">
    <property type="entry name" value="vWFA"/>
    <property type="match status" value="1"/>
</dbReference>
<comment type="function">
    <text evidence="4">Flagellin is the subunit protein which polymerizes to form the filaments of bacterial flagella.</text>
</comment>
<evidence type="ECO:0000313" key="6">
    <source>
        <dbReference type="EMBL" id="GEN54583.1"/>
    </source>
</evidence>
<evidence type="ECO:0000256" key="2">
    <source>
        <dbReference type="ARBA" id="ARBA00020110"/>
    </source>
</evidence>
<dbReference type="RefSeq" id="WP_146817283.1">
    <property type="nucleotide sequence ID" value="NZ_BJYD01000026.1"/>
</dbReference>
<comment type="similarity">
    <text evidence="1 4">Belongs to the bacterial flagellin family.</text>
</comment>
<dbReference type="PANTHER" id="PTHR42792">
    <property type="entry name" value="FLAGELLIN"/>
    <property type="match status" value="1"/>
</dbReference>
<dbReference type="PRINTS" id="PR00207">
    <property type="entry name" value="FLAGELLIN"/>
</dbReference>
<dbReference type="EMBL" id="BJYD01000026">
    <property type="protein sequence ID" value="GEN54583.1"/>
    <property type="molecule type" value="Genomic_DNA"/>
</dbReference>
<comment type="subcellular location">
    <subcellularLocation>
        <location evidence="4">Secreted</location>
    </subcellularLocation>
    <subcellularLocation>
        <location evidence="4">Bacterial flagellum</location>
    </subcellularLocation>
</comment>
<evidence type="ECO:0000313" key="7">
    <source>
        <dbReference type="Proteomes" id="UP000321886"/>
    </source>
</evidence>
<evidence type="ECO:0000256" key="3">
    <source>
        <dbReference type="ARBA" id="ARBA00023143"/>
    </source>
</evidence>
<accession>A0A511WWA1</accession>